<dbReference type="SMART" id="SM00292">
    <property type="entry name" value="BRCT"/>
    <property type="match status" value="1"/>
</dbReference>
<feature type="compositionally biased region" description="Polar residues" evidence="1">
    <location>
        <begin position="337"/>
        <end position="355"/>
    </location>
</feature>
<evidence type="ECO:0000313" key="3">
    <source>
        <dbReference type="EMBL" id="KAF2436986.1"/>
    </source>
</evidence>
<dbReference type="AlphaFoldDB" id="A0A9P4U4T1"/>
<reference evidence="3" key="1">
    <citation type="journal article" date="2020" name="Stud. Mycol.">
        <title>101 Dothideomycetes genomes: a test case for predicting lifestyles and emergence of pathogens.</title>
        <authorList>
            <person name="Haridas S."/>
            <person name="Albert R."/>
            <person name="Binder M."/>
            <person name="Bloem J."/>
            <person name="Labutti K."/>
            <person name="Salamov A."/>
            <person name="Andreopoulos B."/>
            <person name="Baker S."/>
            <person name="Barry K."/>
            <person name="Bills G."/>
            <person name="Bluhm B."/>
            <person name="Cannon C."/>
            <person name="Castanera R."/>
            <person name="Culley D."/>
            <person name="Daum C."/>
            <person name="Ezra D."/>
            <person name="Gonzalez J."/>
            <person name="Henrissat B."/>
            <person name="Kuo A."/>
            <person name="Liang C."/>
            <person name="Lipzen A."/>
            <person name="Lutzoni F."/>
            <person name="Magnuson J."/>
            <person name="Mondo S."/>
            <person name="Nolan M."/>
            <person name="Ohm R."/>
            <person name="Pangilinan J."/>
            <person name="Park H.-J."/>
            <person name="Ramirez L."/>
            <person name="Alfaro M."/>
            <person name="Sun H."/>
            <person name="Tritt A."/>
            <person name="Yoshinaga Y."/>
            <person name="Zwiers L.-H."/>
            <person name="Turgeon B."/>
            <person name="Goodwin S."/>
            <person name="Spatafora J."/>
            <person name="Crous P."/>
            <person name="Grigoriev I."/>
        </authorList>
    </citation>
    <scope>NUCLEOTIDE SEQUENCE</scope>
    <source>
        <strain evidence="3">CBS 130266</strain>
    </source>
</reference>
<dbReference type="Pfam" id="PF00533">
    <property type="entry name" value="BRCT"/>
    <property type="match status" value="1"/>
</dbReference>
<dbReference type="OrthoDB" id="2384350at2759"/>
<organism evidence="3 4">
    <name type="scientific">Tothia fuscella</name>
    <dbReference type="NCBI Taxonomy" id="1048955"/>
    <lineage>
        <taxon>Eukaryota</taxon>
        <taxon>Fungi</taxon>
        <taxon>Dikarya</taxon>
        <taxon>Ascomycota</taxon>
        <taxon>Pezizomycotina</taxon>
        <taxon>Dothideomycetes</taxon>
        <taxon>Pleosporomycetidae</taxon>
        <taxon>Venturiales</taxon>
        <taxon>Cylindrosympodiaceae</taxon>
        <taxon>Tothia</taxon>
    </lineage>
</organism>
<comment type="caution">
    <text evidence="3">The sequence shown here is derived from an EMBL/GenBank/DDBJ whole genome shotgun (WGS) entry which is preliminary data.</text>
</comment>
<dbReference type="Gene3D" id="3.40.50.10190">
    <property type="entry name" value="BRCT domain"/>
    <property type="match status" value="1"/>
</dbReference>
<feature type="compositionally biased region" description="Polar residues" evidence="1">
    <location>
        <begin position="573"/>
        <end position="585"/>
    </location>
</feature>
<dbReference type="SUPFAM" id="SSF52113">
    <property type="entry name" value="BRCT domain"/>
    <property type="match status" value="1"/>
</dbReference>
<gene>
    <name evidence="3" type="ORF">EJ08DRAFT_674080</name>
</gene>
<feature type="region of interest" description="Disordered" evidence="1">
    <location>
        <begin position="547"/>
        <end position="590"/>
    </location>
</feature>
<keyword evidence="4" id="KW-1185">Reference proteome</keyword>
<dbReference type="InterPro" id="IPR036420">
    <property type="entry name" value="BRCT_dom_sf"/>
</dbReference>
<dbReference type="EMBL" id="MU007009">
    <property type="protein sequence ID" value="KAF2436986.1"/>
    <property type="molecule type" value="Genomic_DNA"/>
</dbReference>
<protein>
    <recommendedName>
        <fullName evidence="2">BRCT domain-containing protein</fullName>
    </recommendedName>
</protein>
<sequence length="637" mass="68275">MVLTRAQRAQTMGDEQPPGPTLKASMLKAPARRGRAKKSEPEPEVQESTRAAPKAAATKTPALKNSVLKSSTSKVVSSRTPAPTRAAAPKITKSATAKSGLRKASVDKQIALSKSETTRPSRTTKPPIPSQKIKRVEDVEEEQEAELRAVRHEKGTPEKKGNDNNSLVSQPATQDVNEKENAMVLDDAHEPFTASVMKSASKLPRLTVPSQLVSAFATSSILSPFKSLGSPRKPPVSTALFNTPAKALPPSQAIPVIDLGSPKRPASTSETPGISASPKRPGMMGASTSHEEAPVYEPMAYSVSPKRTAAESESVFNEQASPKRLKTAISMPALNFGSPQRPTSSSTAISTSNVKSSLRSPVKHIGLSPKKSVTFRHPDPPTPAPVEVAPRPEGVLDGLVFYLDLYNQLGVDSRHLFAPLVEQLGGEWIPEWTSNAMPVTHVLFMNGELRTLEKVIASNAEVHVVNISWLLDCERENLRLDEKEFRYAVDLARVPGLHTPKPIKSMQNTPMVSRTPAAPPPDAFETPAPLRQPLGLSSGFVIKTPAYLASKTPGPPPSVGMGSVPEEDKENVSPGTDNSPLQQKTCPPKQLGRSMFSAASLGSPLKNRLLFGRRKSAEFAPTIGSPLRKGFGKGFGN</sequence>
<name>A0A9P4U4T1_9PEZI</name>
<dbReference type="InterPro" id="IPR001357">
    <property type="entry name" value="BRCT_dom"/>
</dbReference>
<feature type="domain" description="BRCT" evidence="2">
    <location>
        <begin position="391"/>
        <end position="487"/>
    </location>
</feature>
<feature type="compositionally biased region" description="Low complexity" evidence="1">
    <location>
        <begin position="51"/>
        <end position="89"/>
    </location>
</feature>
<dbReference type="PROSITE" id="PS50172">
    <property type="entry name" value="BRCT"/>
    <property type="match status" value="1"/>
</dbReference>
<proteinExistence type="predicted"/>
<evidence type="ECO:0000256" key="1">
    <source>
        <dbReference type="SAM" id="MobiDB-lite"/>
    </source>
</evidence>
<dbReference type="Proteomes" id="UP000800235">
    <property type="component" value="Unassembled WGS sequence"/>
</dbReference>
<feature type="region of interest" description="Disordered" evidence="1">
    <location>
        <begin position="500"/>
        <end position="521"/>
    </location>
</feature>
<feature type="compositionally biased region" description="Polar residues" evidence="1">
    <location>
        <begin position="163"/>
        <end position="175"/>
    </location>
</feature>
<feature type="compositionally biased region" description="Basic and acidic residues" evidence="1">
    <location>
        <begin position="145"/>
        <end position="162"/>
    </location>
</feature>
<feature type="compositionally biased region" description="Polar residues" evidence="1">
    <location>
        <begin position="112"/>
        <end position="124"/>
    </location>
</feature>
<evidence type="ECO:0000313" key="4">
    <source>
        <dbReference type="Proteomes" id="UP000800235"/>
    </source>
</evidence>
<feature type="region of interest" description="Disordered" evidence="1">
    <location>
        <begin position="370"/>
        <end position="389"/>
    </location>
</feature>
<feature type="region of interest" description="Disordered" evidence="1">
    <location>
        <begin position="336"/>
        <end position="355"/>
    </location>
</feature>
<evidence type="ECO:0000259" key="2">
    <source>
        <dbReference type="PROSITE" id="PS50172"/>
    </source>
</evidence>
<feature type="region of interest" description="Disordered" evidence="1">
    <location>
        <begin position="260"/>
        <end position="291"/>
    </location>
</feature>
<accession>A0A9P4U4T1</accession>
<feature type="region of interest" description="Disordered" evidence="1">
    <location>
        <begin position="1"/>
        <end position="184"/>
    </location>
</feature>